<evidence type="ECO:0000256" key="2">
    <source>
        <dbReference type="ARBA" id="ARBA00022676"/>
    </source>
</evidence>
<evidence type="ECO:0000256" key="4">
    <source>
        <dbReference type="ARBA" id="ARBA00023180"/>
    </source>
</evidence>
<keyword evidence="6" id="KW-0333">Golgi apparatus</keyword>
<evidence type="ECO:0000256" key="3">
    <source>
        <dbReference type="ARBA" id="ARBA00022679"/>
    </source>
</evidence>
<dbReference type="PANTHER" id="PTHR31889">
    <property type="entry name" value="FUCOSYLTRANSFERASE 2-RELATED"/>
    <property type="match status" value="1"/>
</dbReference>
<reference evidence="7 8" key="1">
    <citation type="journal article" date="2024" name="Nat. Commun.">
        <title>Phylogenomics reveals the evolutionary origins of lichenization in chlorophyte algae.</title>
        <authorList>
            <person name="Puginier C."/>
            <person name="Libourel C."/>
            <person name="Otte J."/>
            <person name="Skaloud P."/>
            <person name="Haon M."/>
            <person name="Grisel S."/>
            <person name="Petersen M."/>
            <person name="Berrin J.G."/>
            <person name="Delaux P.M."/>
            <person name="Dal Grande F."/>
            <person name="Keller J."/>
        </authorList>
    </citation>
    <scope>NUCLEOTIDE SEQUENCE [LARGE SCALE GENOMIC DNA]</scope>
    <source>
        <strain evidence="7 8">SAG 216-7</strain>
    </source>
</reference>
<dbReference type="PANTHER" id="PTHR31889:SF2">
    <property type="entry name" value="FUCOSYLTRANSFERASE 3"/>
    <property type="match status" value="1"/>
</dbReference>
<dbReference type="Proteomes" id="UP001491310">
    <property type="component" value="Unassembled WGS sequence"/>
</dbReference>
<evidence type="ECO:0000256" key="1">
    <source>
        <dbReference type="ARBA" id="ARBA00010481"/>
    </source>
</evidence>
<name>A0ABR2Z373_9CHLO</name>
<dbReference type="Gene3D" id="3.40.50.11350">
    <property type="match status" value="1"/>
</dbReference>
<proteinExistence type="inferred from homology"/>
<organism evidence="7 8">
    <name type="scientific">Coccomyxa subellipsoidea</name>
    <dbReference type="NCBI Taxonomy" id="248742"/>
    <lineage>
        <taxon>Eukaryota</taxon>
        <taxon>Viridiplantae</taxon>
        <taxon>Chlorophyta</taxon>
        <taxon>core chlorophytes</taxon>
        <taxon>Trebouxiophyceae</taxon>
        <taxon>Trebouxiophyceae incertae sedis</taxon>
        <taxon>Coccomyxaceae</taxon>
        <taxon>Coccomyxa</taxon>
    </lineage>
</organism>
<accession>A0ABR2Z373</accession>
<dbReference type="EMBL" id="JALJOT010000001">
    <property type="protein sequence ID" value="KAK9918639.1"/>
    <property type="molecule type" value="Genomic_DNA"/>
</dbReference>
<keyword evidence="8" id="KW-1185">Reference proteome</keyword>
<comment type="subcellular location">
    <subcellularLocation>
        <location evidence="6">Golgi apparatus</location>
        <location evidence="6">Golgi stack membrane</location>
        <topology evidence="6">Single-pass type II membrane protein</topology>
    </subcellularLocation>
</comment>
<keyword evidence="5 6" id="KW-0961">Cell wall biogenesis/degradation</keyword>
<dbReference type="InterPro" id="IPR004938">
    <property type="entry name" value="XG_FTase"/>
</dbReference>
<comment type="function">
    <text evidence="6">May be involved in cell wall biosynthesis.</text>
</comment>
<protein>
    <recommendedName>
        <fullName evidence="6">Fucosyltransferase</fullName>
        <ecNumber evidence="6">2.4.1.-</ecNumber>
    </recommendedName>
</protein>
<keyword evidence="4" id="KW-0325">Glycoprotein</keyword>
<evidence type="ECO:0000256" key="6">
    <source>
        <dbReference type="RuleBase" id="RU367004"/>
    </source>
</evidence>
<keyword evidence="2 6" id="KW-0328">Glycosyltransferase</keyword>
<dbReference type="Pfam" id="PF03254">
    <property type="entry name" value="XG_FTase"/>
    <property type="match status" value="1"/>
</dbReference>
<gene>
    <name evidence="7" type="ORF">WJX75_005596</name>
</gene>
<evidence type="ECO:0000313" key="8">
    <source>
        <dbReference type="Proteomes" id="UP001491310"/>
    </source>
</evidence>
<sequence length="429" mass="49044">MSWCTIGLVVEAVQRVKALDWQARTQPLEALLLSYRARHDACVKNDNGLPGKYILVTSDDNLGIGNTLPTVITGLFLALLMERCLFVDYPFYEDFFEPDLDFSWARHKERLLAAGHDTREEANFPTRIDSTNTATKKHIGDLWLFKNLTEEFQHDYGIELWKDYDWTVALLQSNPFHKDFIDLYFPTREIFAALSPVMLRVAPSLQDRITAFKQQNFKYFTIGLQIRRHKCDQVPDEMMDERDIHCNLRPSIESFCAVATSIQMSHGLHDKDVRFFLAADDEEVYHQVAEILGRERVIFTDNGIAPLTHMDHITHTPSGNPGTLESGLMDLALLSQCDDIIMTITSSFGYVAGAWGGFAPVHMVYGKHLSAQNPYWFRAITSEPCYFEAKDLMQSIGPEGLERYKSNPFWMQYSQCHHGAPQVLTAASW</sequence>
<dbReference type="EC" id="2.4.1.-" evidence="6"/>
<keyword evidence="3 6" id="KW-0808">Transferase</keyword>
<comment type="similarity">
    <text evidence="1 6">Belongs to the glycosyltransferase 37 family.</text>
</comment>
<evidence type="ECO:0000313" key="7">
    <source>
        <dbReference type="EMBL" id="KAK9918639.1"/>
    </source>
</evidence>
<evidence type="ECO:0000256" key="5">
    <source>
        <dbReference type="ARBA" id="ARBA00023316"/>
    </source>
</evidence>
<comment type="caution">
    <text evidence="7">The sequence shown here is derived from an EMBL/GenBank/DDBJ whole genome shotgun (WGS) entry which is preliminary data.</text>
</comment>